<keyword evidence="4" id="KW-1185">Reference proteome</keyword>
<evidence type="ECO:0000313" key="4">
    <source>
        <dbReference type="Proteomes" id="UP000016930"/>
    </source>
</evidence>
<gene>
    <name evidence="3" type="ORF">CERSUDRAFT_106731</name>
</gene>
<dbReference type="InterPro" id="IPR040441">
    <property type="entry name" value="CFA20/CFAP20DC"/>
</dbReference>
<dbReference type="Proteomes" id="UP000016930">
    <property type="component" value="Unassembled WGS sequence"/>
</dbReference>
<dbReference type="Pfam" id="PF05018">
    <property type="entry name" value="CFA20_dom"/>
    <property type="match status" value="1"/>
</dbReference>
<name>M2RA54_CERS8</name>
<dbReference type="HOGENOM" id="CLU_049208_0_0_1"/>
<dbReference type="EMBL" id="KB445800">
    <property type="protein sequence ID" value="EMD35322.1"/>
    <property type="molecule type" value="Genomic_DNA"/>
</dbReference>
<evidence type="ECO:0000259" key="2">
    <source>
        <dbReference type="Pfam" id="PF05018"/>
    </source>
</evidence>
<feature type="domain" description="CFA20" evidence="2">
    <location>
        <begin position="79"/>
        <end position="195"/>
    </location>
</feature>
<feature type="compositionally biased region" description="Basic and acidic residues" evidence="1">
    <location>
        <begin position="217"/>
        <end position="226"/>
    </location>
</feature>
<protein>
    <recommendedName>
        <fullName evidence="2">CFA20 domain-containing protein</fullName>
    </recommendedName>
</protein>
<feature type="region of interest" description="Disordered" evidence="1">
    <location>
        <begin position="209"/>
        <end position="230"/>
    </location>
</feature>
<dbReference type="STRING" id="914234.M2RA54"/>
<organism evidence="3 4">
    <name type="scientific">Ceriporiopsis subvermispora (strain B)</name>
    <name type="common">White-rot fungus</name>
    <name type="synonym">Gelatoporia subvermispora</name>
    <dbReference type="NCBI Taxonomy" id="914234"/>
    <lineage>
        <taxon>Eukaryota</taxon>
        <taxon>Fungi</taxon>
        <taxon>Dikarya</taxon>
        <taxon>Basidiomycota</taxon>
        <taxon>Agaricomycotina</taxon>
        <taxon>Agaricomycetes</taxon>
        <taxon>Polyporales</taxon>
        <taxon>Gelatoporiaceae</taxon>
        <taxon>Gelatoporia</taxon>
    </lineage>
</organism>
<dbReference type="OrthoDB" id="7486196at2759"/>
<dbReference type="AlphaFoldDB" id="M2RA54"/>
<sequence length="272" mass="30570">MLISSVQSGVVSLFSSTGSDPLELFSARTDARLPEDSLICLLNDETSEPFPPPPATLIPVSHRDNSTTGNDGQDPEYTLAQTVLHIQSPTLRATYICCPPSQRSHTRNQRRDDLGVLHPWIHLQVRDMDREWSFEVGIVDRFGREGVIRCSTFQKEPRLKLCIPPLLHLPLAFPSTSSHRLTAWSTITLHLSSLLPHFSSAALMHGESADDADEEASYPRREEHHTTPVPSGTYSHVSYVKVYATCRLRRIWFSEGGPSQKLPWEFQLYAAQ</sequence>
<evidence type="ECO:0000256" key="1">
    <source>
        <dbReference type="SAM" id="MobiDB-lite"/>
    </source>
</evidence>
<proteinExistence type="predicted"/>
<accession>M2RA54</accession>
<evidence type="ECO:0000313" key="3">
    <source>
        <dbReference type="EMBL" id="EMD35322.1"/>
    </source>
</evidence>
<dbReference type="PANTHER" id="PTHR12458">
    <property type="entry name" value="ORF PROTEIN"/>
    <property type="match status" value="1"/>
</dbReference>
<reference evidence="3 4" key="1">
    <citation type="journal article" date="2012" name="Proc. Natl. Acad. Sci. U.S.A.">
        <title>Comparative genomics of Ceriporiopsis subvermispora and Phanerochaete chrysosporium provide insight into selective ligninolysis.</title>
        <authorList>
            <person name="Fernandez-Fueyo E."/>
            <person name="Ruiz-Duenas F.J."/>
            <person name="Ferreira P."/>
            <person name="Floudas D."/>
            <person name="Hibbett D.S."/>
            <person name="Canessa P."/>
            <person name="Larrondo L.F."/>
            <person name="James T.Y."/>
            <person name="Seelenfreund D."/>
            <person name="Lobos S."/>
            <person name="Polanco R."/>
            <person name="Tello M."/>
            <person name="Honda Y."/>
            <person name="Watanabe T."/>
            <person name="Watanabe T."/>
            <person name="Ryu J.S."/>
            <person name="Kubicek C.P."/>
            <person name="Schmoll M."/>
            <person name="Gaskell J."/>
            <person name="Hammel K.E."/>
            <person name="St John F.J."/>
            <person name="Vanden Wymelenberg A."/>
            <person name="Sabat G."/>
            <person name="Splinter BonDurant S."/>
            <person name="Syed K."/>
            <person name="Yadav J.S."/>
            <person name="Doddapaneni H."/>
            <person name="Subramanian V."/>
            <person name="Lavin J.L."/>
            <person name="Oguiza J.A."/>
            <person name="Perez G."/>
            <person name="Pisabarro A.G."/>
            <person name="Ramirez L."/>
            <person name="Santoyo F."/>
            <person name="Master E."/>
            <person name="Coutinho P.M."/>
            <person name="Henrissat B."/>
            <person name="Lombard V."/>
            <person name="Magnuson J.K."/>
            <person name="Kuees U."/>
            <person name="Hori C."/>
            <person name="Igarashi K."/>
            <person name="Samejima M."/>
            <person name="Held B.W."/>
            <person name="Barry K.W."/>
            <person name="LaButti K.M."/>
            <person name="Lapidus A."/>
            <person name="Lindquist E.A."/>
            <person name="Lucas S.M."/>
            <person name="Riley R."/>
            <person name="Salamov A.A."/>
            <person name="Hoffmeister D."/>
            <person name="Schwenk D."/>
            <person name="Hadar Y."/>
            <person name="Yarden O."/>
            <person name="de Vries R.P."/>
            <person name="Wiebenga A."/>
            <person name="Stenlid J."/>
            <person name="Eastwood D."/>
            <person name="Grigoriev I.V."/>
            <person name="Berka R.M."/>
            <person name="Blanchette R.A."/>
            <person name="Kersten P."/>
            <person name="Martinez A.T."/>
            <person name="Vicuna R."/>
            <person name="Cullen D."/>
        </authorList>
    </citation>
    <scope>NUCLEOTIDE SEQUENCE [LARGE SCALE GENOMIC DNA]</scope>
    <source>
        <strain evidence="3 4">B</strain>
    </source>
</reference>
<dbReference type="InterPro" id="IPR007714">
    <property type="entry name" value="CFA20_dom"/>
</dbReference>